<comment type="caution">
    <text evidence="1">The sequence shown here is derived from an EMBL/GenBank/DDBJ whole genome shotgun (WGS) entry which is preliminary data.</text>
</comment>
<accession>X1CKX4</accession>
<reference evidence="1" key="1">
    <citation type="journal article" date="2014" name="Front. Microbiol.">
        <title>High frequency of phylogenetically diverse reductive dehalogenase-homologous genes in deep subseafloor sedimentary metagenomes.</title>
        <authorList>
            <person name="Kawai M."/>
            <person name="Futagami T."/>
            <person name="Toyoda A."/>
            <person name="Takaki Y."/>
            <person name="Nishi S."/>
            <person name="Hori S."/>
            <person name="Arai W."/>
            <person name="Tsubouchi T."/>
            <person name="Morono Y."/>
            <person name="Uchiyama I."/>
            <person name="Ito T."/>
            <person name="Fujiyama A."/>
            <person name="Inagaki F."/>
            <person name="Takami H."/>
        </authorList>
    </citation>
    <scope>NUCLEOTIDE SEQUENCE</scope>
    <source>
        <strain evidence="1">Expedition CK06-06</strain>
    </source>
</reference>
<dbReference type="AlphaFoldDB" id="X1CKX4"/>
<gene>
    <name evidence="1" type="ORF">S01H4_28384</name>
</gene>
<protein>
    <submittedName>
        <fullName evidence="1">Uncharacterized protein</fullName>
    </submittedName>
</protein>
<dbReference type="EMBL" id="BART01014102">
    <property type="protein sequence ID" value="GAG84866.1"/>
    <property type="molecule type" value="Genomic_DNA"/>
</dbReference>
<proteinExistence type="predicted"/>
<feature type="non-terminal residue" evidence="1">
    <location>
        <position position="1"/>
    </location>
</feature>
<name>X1CKX4_9ZZZZ</name>
<sequence>EVNGLLDNKTGQVSYKIFACDQWGNSRTTAQSTVNIVDTKSPDISINRYGSTSNVIPNSYTFGATITDNHEVDNVNIEYWYENTDHITVPMDRESRTYYEKVIIIEENPSRVIS</sequence>
<evidence type="ECO:0000313" key="1">
    <source>
        <dbReference type="EMBL" id="GAG84866.1"/>
    </source>
</evidence>
<organism evidence="1">
    <name type="scientific">marine sediment metagenome</name>
    <dbReference type="NCBI Taxonomy" id="412755"/>
    <lineage>
        <taxon>unclassified sequences</taxon>
        <taxon>metagenomes</taxon>
        <taxon>ecological metagenomes</taxon>
    </lineage>
</organism>